<evidence type="ECO:0000259" key="11">
    <source>
        <dbReference type="Pfam" id="PF07731"/>
    </source>
</evidence>
<proteinExistence type="inferred from homology"/>
<keyword evidence="5" id="KW-0479">Metal-binding</keyword>
<dbReference type="Pfam" id="PF07731">
    <property type="entry name" value="Cu-oxidase_2"/>
    <property type="match status" value="1"/>
</dbReference>
<dbReference type="InterPro" id="IPR033138">
    <property type="entry name" value="Cu_oxidase_CS"/>
</dbReference>
<keyword evidence="14" id="KW-1185">Reference proteome</keyword>
<feature type="domain" description="Plastocyanin-like" evidence="10">
    <location>
        <begin position="164"/>
        <end position="296"/>
    </location>
</feature>
<dbReference type="AlphaFoldDB" id="A0A316YQ10"/>
<evidence type="ECO:0000313" key="14">
    <source>
        <dbReference type="Proteomes" id="UP000245768"/>
    </source>
</evidence>
<keyword evidence="6" id="KW-0560">Oxidoreductase</keyword>
<sequence>MRTMARLYSLLLLLIVAVAMGVSAHHHSKDQPKRVSLVLTTGDIEQDGVTKPDSVLVNGTSPGPPLRFVAGDTVLINVTNAMTDKNATIHWHGLSQRMTPASDGTPLISQWPIAPGRWFEYEMKLTKEDIGTTFYHSHVGLQIQTAQGPFIVEDPHSPLEYDDERIVMFNDYHHESQSNIEKGLLADTFVWPGTANALLINGLAYNATSGPATIDVDYDQTYLLRYIGGQSLMYTTIAILNHTQKLVEADGTYLKPYRLDAVEIASGQRYSTLIKTKSKEEIDEDKINGCYWIRMESQWRSPAINGWALLRYPGCQNNVDQKQLQPPQTNNSIAILPKGQFGWLSSQFEPLPGYRHGYIYPSDDEVTRRVIIDTRQVLYGPTKKGNRWQEDNYIYSEEDTTQVPYLIELYKNTKDRPSYQRAVNPPPGVDVGYDNVTQTWVAKPGEVIDIVLVNRPSQGGHNVETHPFHFHSAKHWHVASGMGNFTDAALSQAREGGNYSNPIPRDTTNVWPGPGASITNQTLPDDGAGGWSLLRYRVREHESGAWPLHCHWAFHLVMGMSTTWVLGPDELDTKLDYLGDSSYSYFNQNVPSPHTKAHSGAS</sequence>
<organism evidence="13 14">
    <name type="scientific">Acaromyces ingoldii</name>
    <dbReference type="NCBI Taxonomy" id="215250"/>
    <lineage>
        <taxon>Eukaryota</taxon>
        <taxon>Fungi</taxon>
        <taxon>Dikarya</taxon>
        <taxon>Basidiomycota</taxon>
        <taxon>Ustilaginomycotina</taxon>
        <taxon>Exobasidiomycetes</taxon>
        <taxon>Exobasidiales</taxon>
        <taxon>Cryptobasidiaceae</taxon>
        <taxon>Acaromyces</taxon>
    </lineage>
</organism>
<evidence type="ECO:0000256" key="2">
    <source>
        <dbReference type="ARBA" id="ARBA00001935"/>
    </source>
</evidence>
<evidence type="ECO:0000259" key="12">
    <source>
        <dbReference type="Pfam" id="PF07732"/>
    </source>
</evidence>
<dbReference type="GeneID" id="37043781"/>
<dbReference type="PANTHER" id="PTHR11709">
    <property type="entry name" value="MULTI-COPPER OXIDASE"/>
    <property type="match status" value="1"/>
</dbReference>
<keyword evidence="8" id="KW-0325">Glycoprotein</keyword>
<evidence type="ECO:0000256" key="1">
    <source>
        <dbReference type="ARBA" id="ARBA00000349"/>
    </source>
</evidence>
<keyword evidence="9" id="KW-0732">Signal</keyword>
<dbReference type="GO" id="GO:0005507">
    <property type="term" value="F:copper ion binding"/>
    <property type="evidence" value="ECO:0007669"/>
    <property type="project" value="InterPro"/>
</dbReference>
<dbReference type="Proteomes" id="UP000245768">
    <property type="component" value="Unassembled WGS sequence"/>
</dbReference>
<dbReference type="InterPro" id="IPR001117">
    <property type="entry name" value="Cu-oxidase_2nd"/>
</dbReference>
<evidence type="ECO:0000259" key="10">
    <source>
        <dbReference type="Pfam" id="PF00394"/>
    </source>
</evidence>
<dbReference type="PANTHER" id="PTHR11709:SF394">
    <property type="entry name" value="FI03373P-RELATED"/>
    <property type="match status" value="1"/>
</dbReference>
<dbReference type="SUPFAM" id="SSF49503">
    <property type="entry name" value="Cupredoxins"/>
    <property type="match status" value="3"/>
</dbReference>
<evidence type="ECO:0000256" key="8">
    <source>
        <dbReference type="ARBA" id="ARBA00023180"/>
    </source>
</evidence>
<dbReference type="InParanoid" id="A0A316YQ10"/>
<dbReference type="Pfam" id="PF00394">
    <property type="entry name" value="Cu-oxidase"/>
    <property type="match status" value="1"/>
</dbReference>
<dbReference type="InterPro" id="IPR002355">
    <property type="entry name" value="Cu_oxidase_Cu_BS"/>
</dbReference>
<evidence type="ECO:0000256" key="7">
    <source>
        <dbReference type="ARBA" id="ARBA00023008"/>
    </source>
</evidence>
<dbReference type="InterPro" id="IPR008972">
    <property type="entry name" value="Cupredoxin"/>
</dbReference>
<dbReference type="PROSITE" id="PS00080">
    <property type="entry name" value="MULTICOPPER_OXIDASE2"/>
    <property type="match status" value="1"/>
</dbReference>
<dbReference type="Gene3D" id="2.60.40.420">
    <property type="entry name" value="Cupredoxins - blue copper proteins"/>
    <property type="match status" value="3"/>
</dbReference>
<dbReference type="EMBL" id="KZ819636">
    <property type="protein sequence ID" value="PWN90904.1"/>
    <property type="molecule type" value="Genomic_DNA"/>
</dbReference>
<dbReference type="PROSITE" id="PS00079">
    <property type="entry name" value="MULTICOPPER_OXIDASE1"/>
    <property type="match status" value="1"/>
</dbReference>
<gene>
    <name evidence="13" type="ORF">FA10DRAFT_267333</name>
</gene>
<comment type="catalytic activity">
    <reaction evidence="1">
        <text>4 hydroquinone + O2 = 4 benzosemiquinone + 2 H2O</text>
        <dbReference type="Rhea" id="RHEA:11276"/>
        <dbReference type="ChEBI" id="CHEBI:15377"/>
        <dbReference type="ChEBI" id="CHEBI:15379"/>
        <dbReference type="ChEBI" id="CHEBI:17594"/>
        <dbReference type="ChEBI" id="CHEBI:17977"/>
        <dbReference type="EC" id="1.10.3.2"/>
    </reaction>
</comment>
<dbReference type="GO" id="GO:0052716">
    <property type="term" value="F:hydroquinone:oxygen oxidoreductase activity"/>
    <property type="evidence" value="ECO:0007669"/>
    <property type="project" value="UniProtKB-EC"/>
</dbReference>
<protein>
    <recommendedName>
        <fullName evidence="4">laccase</fullName>
        <ecNumber evidence="4">1.10.3.2</ecNumber>
    </recommendedName>
</protein>
<dbReference type="InterPro" id="IPR011706">
    <property type="entry name" value="Cu-oxidase_C"/>
</dbReference>
<feature type="domain" description="Plastocyanin-like" evidence="12">
    <location>
        <begin position="40"/>
        <end position="156"/>
    </location>
</feature>
<reference evidence="13 14" key="1">
    <citation type="journal article" date="2018" name="Mol. Biol. Evol.">
        <title>Broad Genomic Sampling Reveals a Smut Pathogenic Ancestry of the Fungal Clade Ustilaginomycotina.</title>
        <authorList>
            <person name="Kijpornyongpan T."/>
            <person name="Mondo S.J."/>
            <person name="Barry K."/>
            <person name="Sandor L."/>
            <person name="Lee J."/>
            <person name="Lipzen A."/>
            <person name="Pangilinan J."/>
            <person name="LaButti K."/>
            <person name="Hainaut M."/>
            <person name="Henrissat B."/>
            <person name="Grigoriev I.V."/>
            <person name="Spatafora J.W."/>
            <person name="Aime M.C."/>
        </authorList>
    </citation>
    <scope>NUCLEOTIDE SEQUENCE [LARGE SCALE GENOMIC DNA]</scope>
    <source>
        <strain evidence="13 14">MCA 4198</strain>
    </source>
</reference>
<feature type="signal peptide" evidence="9">
    <location>
        <begin position="1"/>
        <end position="24"/>
    </location>
</feature>
<feature type="chain" id="PRO_5016321855" description="laccase" evidence="9">
    <location>
        <begin position="25"/>
        <end position="602"/>
    </location>
</feature>
<comment type="cofactor">
    <cofactor evidence="2">
        <name>Cu cation</name>
        <dbReference type="ChEBI" id="CHEBI:23378"/>
    </cofactor>
</comment>
<evidence type="ECO:0000256" key="4">
    <source>
        <dbReference type="ARBA" id="ARBA00012297"/>
    </source>
</evidence>
<name>A0A316YQ10_9BASI</name>
<feature type="domain" description="Plastocyanin-like" evidence="11">
    <location>
        <begin position="432"/>
        <end position="567"/>
    </location>
</feature>
<dbReference type="RefSeq" id="XP_025378102.1">
    <property type="nucleotide sequence ID" value="XM_025521865.1"/>
</dbReference>
<dbReference type="STRING" id="215250.A0A316YQ10"/>
<evidence type="ECO:0000256" key="5">
    <source>
        <dbReference type="ARBA" id="ARBA00022723"/>
    </source>
</evidence>
<keyword evidence="7" id="KW-0186">Copper</keyword>
<dbReference type="InterPro" id="IPR011707">
    <property type="entry name" value="Cu-oxidase-like_N"/>
</dbReference>
<dbReference type="Pfam" id="PF07732">
    <property type="entry name" value="Cu-oxidase_3"/>
    <property type="match status" value="1"/>
</dbReference>
<evidence type="ECO:0000313" key="13">
    <source>
        <dbReference type="EMBL" id="PWN90904.1"/>
    </source>
</evidence>
<accession>A0A316YQ10</accession>
<evidence type="ECO:0000256" key="3">
    <source>
        <dbReference type="ARBA" id="ARBA00010609"/>
    </source>
</evidence>
<dbReference type="InterPro" id="IPR045087">
    <property type="entry name" value="Cu-oxidase_fam"/>
</dbReference>
<evidence type="ECO:0000256" key="9">
    <source>
        <dbReference type="SAM" id="SignalP"/>
    </source>
</evidence>
<comment type="similarity">
    <text evidence="3">Belongs to the multicopper oxidase family.</text>
</comment>
<dbReference type="OrthoDB" id="2121828at2759"/>
<dbReference type="EC" id="1.10.3.2" evidence="4"/>
<evidence type="ECO:0000256" key="6">
    <source>
        <dbReference type="ARBA" id="ARBA00023002"/>
    </source>
</evidence>